<accession>A0A378YP70</accession>
<protein>
    <submittedName>
        <fullName evidence="2">Type III secretion system needle complex protein PrgH</fullName>
    </submittedName>
</protein>
<dbReference type="InterPro" id="IPR013387">
    <property type="entry name" value="T3SS_PrgH/EprH"/>
</dbReference>
<dbReference type="GO" id="GO:0016020">
    <property type="term" value="C:membrane"/>
    <property type="evidence" value="ECO:0007669"/>
    <property type="project" value="InterPro"/>
</dbReference>
<dbReference type="EMBL" id="CABPSO010000016">
    <property type="protein sequence ID" value="VVE71665.1"/>
    <property type="molecule type" value="Genomic_DNA"/>
</dbReference>
<dbReference type="NCBIfam" id="TIGR02554">
    <property type="entry name" value="PrgH"/>
    <property type="match status" value="1"/>
</dbReference>
<dbReference type="Proteomes" id="UP000361468">
    <property type="component" value="Unassembled WGS sequence"/>
</dbReference>
<dbReference type="AlphaFoldDB" id="A0A378YP70"/>
<reference evidence="2 4" key="1">
    <citation type="submission" date="2018-06" db="EMBL/GenBank/DDBJ databases">
        <authorList>
            <consortium name="Pathogen Informatics"/>
            <person name="Doyle S."/>
        </authorList>
    </citation>
    <scope>NUCLEOTIDE SEQUENCE [LARGE SCALE GENOMIC DNA]</scope>
    <source>
        <strain evidence="2 4">NCTC13160</strain>
    </source>
</reference>
<dbReference type="Gene3D" id="3.30.70.1770">
    <property type="match status" value="1"/>
</dbReference>
<evidence type="ECO:0000313" key="3">
    <source>
        <dbReference type="EMBL" id="VVE71665.1"/>
    </source>
</evidence>
<keyword evidence="1" id="KW-1133">Transmembrane helix</keyword>
<feature type="transmembrane region" description="Helical" evidence="1">
    <location>
        <begin position="168"/>
        <end position="189"/>
    </location>
</feature>
<gene>
    <name evidence="2" type="primary">prgH</name>
    <name evidence="2" type="ORF">NCTC13160_02981</name>
    <name evidence="3" type="ORF">PPN31119_03999</name>
</gene>
<evidence type="ECO:0000313" key="2">
    <source>
        <dbReference type="EMBL" id="SUA78995.1"/>
    </source>
</evidence>
<dbReference type="STRING" id="93220.A6P55_12240"/>
<dbReference type="Gene3D" id="3.30.300.170">
    <property type="match status" value="1"/>
</dbReference>
<sequence length="420" mass="47087">MPPGLPARGRPPAREEMMESDIRPASIDGSPARAVLRLLTGPMRGCEFALPGGVTLFVVGPSDPAFDRGWQTEMPPNAIYVPMDGDGGDNFEVLVDDAGREGLFLRVLGEGAGTEVAIDATQFARVGDVHVGVKRVDDTWSDEVLRSLCRDARADDAARPAARQRRRWLRAIGAIALIVLVTSGAYLYWQSAPQRQAQGVSDYLETLGGRAVVLPGNDSQMYVIAPNRAERNALTRALGQAVIQRERLEVVALDEENARITQWIDASRTNVPYFKLSLDDPTAPELWINRQKFRLSESETAKFRQALLEKIPYARRVTLTLHDETDASGEAEDALKRQMVPFLRTDTPDGVTFHISTELDDVQLRRLYGFMQTFERRWGTHLVRFNVDLRDDWSAQQSYAYGTAAYVKEGPRQWRFINRQ</sequence>
<proteinExistence type="predicted"/>
<organism evidence="2 4">
    <name type="scientific">Pandoraea pnomenusa</name>
    <dbReference type="NCBI Taxonomy" id="93220"/>
    <lineage>
        <taxon>Bacteria</taxon>
        <taxon>Pseudomonadati</taxon>
        <taxon>Pseudomonadota</taxon>
        <taxon>Betaproteobacteria</taxon>
        <taxon>Burkholderiales</taxon>
        <taxon>Burkholderiaceae</taxon>
        <taxon>Pandoraea</taxon>
    </lineage>
</organism>
<evidence type="ECO:0000256" key="1">
    <source>
        <dbReference type="SAM" id="Phobius"/>
    </source>
</evidence>
<keyword evidence="1" id="KW-0472">Membrane</keyword>
<evidence type="ECO:0000313" key="4">
    <source>
        <dbReference type="Proteomes" id="UP000254573"/>
    </source>
</evidence>
<name>A0A378YP70_9BURK</name>
<evidence type="ECO:0000313" key="5">
    <source>
        <dbReference type="Proteomes" id="UP000361468"/>
    </source>
</evidence>
<reference evidence="3 5" key="2">
    <citation type="submission" date="2019-08" db="EMBL/GenBank/DDBJ databases">
        <authorList>
            <person name="Peeters C."/>
        </authorList>
    </citation>
    <scope>NUCLEOTIDE SEQUENCE [LARGE SCALE GENOMIC DNA]</scope>
    <source>
        <strain evidence="3 5">LMG 31119</strain>
    </source>
</reference>
<keyword evidence="1" id="KW-0812">Transmembrane</keyword>
<dbReference type="EMBL" id="UGSG01000001">
    <property type="protein sequence ID" value="SUA78995.1"/>
    <property type="molecule type" value="Genomic_DNA"/>
</dbReference>
<dbReference type="Gene3D" id="2.60.200.20">
    <property type="match status" value="1"/>
</dbReference>
<dbReference type="Proteomes" id="UP000254573">
    <property type="component" value="Unassembled WGS sequence"/>
</dbReference>
<dbReference type="InterPro" id="IPR019029">
    <property type="entry name" value="T3SS_PrgH/EprH-like"/>
</dbReference>
<dbReference type="Pfam" id="PF09480">
    <property type="entry name" value="PrgH"/>
    <property type="match status" value="1"/>
</dbReference>
<keyword evidence="5" id="KW-1185">Reference proteome</keyword>